<feature type="compositionally biased region" description="Basic and acidic residues" evidence="9">
    <location>
        <begin position="378"/>
        <end position="395"/>
    </location>
</feature>
<evidence type="ECO:0000256" key="5">
    <source>
        <dbReference type="ARBA" id="ARBA00023159"/>
    </source>
</evidence>
<dbReference type="SUPFAM" id="SSF46689">
    <property type="entry name" value="Homeodomain-like"/>
    <property type="match status" value="1"/>
</dbReference>
<feature type="region of interest" description="Disordered" evidence="9">
    <location>
        <begin position="316"/>
        <end position="638"/>
    </location>
</feature>
<comment type="caution">
    <text evidence="11">The sequence shown here is derived from an EMBL/GenBank/DDBJ whole genome shotgun (WGS) entry which is preliminary data.</text>
</comment>
<evidence type="ECO:0000256" key="2">
    <source>
        <dbReference type="ARBA" id="ARBA00022454"/>
    </source>
</evidence>
<evidence type="ECO:0000256" key="4">
    <source>
        <dbReference type="ARBA" id="ARBA00023015"/>
    </source>
</evidence>
<evidence type="ECO:0000313" key="11">
    <source>
        <dbReference type="EMBL" id="KAL1801289.1"/>
    </source>
</evidence>
<feature type="compositionally biased region" description="Polar residues" evidence="9">
    <location>
        <begin position="218"/>
        <end position="227"/>
    </location>
</feature>
<dbReference type="InterPro" id="IPR001357">
    <property type="entry name" value="BRCT_dom"/>
</dbReference>
<comment type="subcellular location">
    <subcellularLocation>
        <location evidence="8">Nucleus</location>
    </subcellularLocation>
    <subcellularLocation>
        <location evidence="8">Chromosome</location>
        <location evidence="8">Telomere</location>
    </subcellularLocation>
</comment>
<dbReference type="Pfam" id="PF08914">
    <property type="entry name" value="Myb_Rap1"/>
    <property type="match status" value="1"/>
</dbReference>
<dbReference type="PROSITE" id="PS51082">
    <property type="entry name" value="WH2"/>
    <property type="match status" value="1"/>
</dbReference>
<accession>A0ABR3UZY3</accession>
<dbReference type="Proteomes" id="UP001578633">
    <property type="component" value="Chromosome 1"/>
</dbReference>
<keyword evidence="6" id="KW-0804">Transcription</keyword>
<evidence type="ECO:0000259" key="10">
    <source>
        <dbReference type="PROSITE" id="PS51082"/>
    </source>
</evidence>
<comment type="similarity">
    <text evidence="1 8">Belongs to the RAP1 family.</text>
</comment>
<dbReference type="RefSeq" id="XP_069311873.1">
    <property type="nucleotide sequence ID" value="XM_069446944.1"/>
</dbReference>
<dbReference type="InterPro" id="IPR009057">
    <property type="entry name" value="Homeodomain-like_sf"/>
</dbReference>
<feature type="compositionally biased region" description="Polar residues" evidence="9">
    <location>
        <begin position="326"/>
        <end position="336"/>
    </location>
</feature>
<keyword evidence="12" id="KW-1185">Reference proteome</keyword>
<dbReference type="PANTHER" id="PTHR16466:SF6">
    <property type="entry name" value="TELOMERIC REPEAT-BINDING FACTOR 2-INTERACTING PROTEIN 1"/>
    <property type="match status" value="1"/>
</dbReference>
<dbReference type="Pfam" id="PF16589">
    <property type="entry name" value="BRCT_2"/>
    <property type="match status" value="1"/>
</dbReference>
<dbReference type="InterPro" id="IPR003124">
    <property type="entry name" value="WH2_dom"/>
</dbReference>
<name>A0ABR3UZY3_9PLEO</name>
<keyword evidence="3 8" id="KW-0779">Telomere</keyword>
<keyword evidence="7 8" id="KW-0539">Nucleus</keyword>
<dbReference type="InterPro" id="IPR039595">
    <property type="entry name" value="TE2IP/Rap1"/>
</dbReference>
<feature type="compositionally biased region" description="Basic and acidic residues" evidence="9">
    <location>
        <begin position="463"/>
        <end position="472"/>
    </location>
</feature>
<dbReference type="EMBL" id="JBHGVX010000001">
    <property type="protein sequence ID" value="KAL1801289.1"/>
    <property type="molecule type" value="Genomic_DNA"/>
</dbReference>
<feature type="compositionally biased region" description="Polar residues" evidence="9">
    <location>
        <begin position="530"/>
        <end position="546"/>
    </location>
</feature>
<evidence type="ECO:0000256" key="1">
    <source>
        <dbReference type="ARBA" id="ARBA00010467"/>
    </source>
</evidence>
<evidence type="ECO:0000256" key="9">
    <source>
        <dbReference type="SAM" id="MobiDB-lite"/>
    </source>
</evidence>
<feature type="region of interest" description="Disordered" evidence="9">
    <location>
        <begin position="93"/>
        <end position="119"/>
    </location>
</feature>
<evidence type="ECO:0000256" key="7">
    <source>
        <dbReference type="ARBA" id="ARBA00023242"/>
    </source>
</evidence>
<evidence type="ECO:0000256" key="8">
    <source>
        <dbReference type="RuleBase" id="RU367107"/>
    </source>
</evidence>
<evidence type="ECO:0000313" key="12">
    <source>
        <dbReference type="Proteomes" id="UP001578633"/>
    </source>
</evidence>
<comment type="subunit">
    <text evidence="8">Homodimer.</text>
</comment>
<sequence>MAGPTVYKDVAKELDLSSRTGIFAGKKFWVGVRVPSRSRLLDDIKANGGEIVSLEKTADYRIADHLKPTTCAVGTISYTFVEKSIKEGELQDPANHLAGPPLGEAREAGSLHLPTKSGRAKFTAEEDNILYKWVSDAQAAGIPIGGNEIYKQLEAKYPRHTWQSWRDRYHKQLKDRPPSAFNIPDNAPPSPPSDQSNERMPPAPASLMPAKQQKPKAEQTQNATTPSRKGKSKAKDIYSVDELEAMFSTDEWLELYAFADLIDGCKGKDEYDACWTGWAEEKGERSVEQWQQYYEKVVRPQWLVDPVGKREKIKRQVERKHEEVRVSSSQAVNPQSPELGKVNEQPSTVAAQEKVGAKRTASDTKMLSSSTAGPESSKFYEDQMERFTKRLRENDFAEQEDETQLAPPPKRRKDASAAPAGEDLVGPSREVGTQDHPLEISSAESSQASSDPEDDDELMQEQIRSEAFRPADGDATVVNLEGDSDDEEIESIESDGFPDTDQLHPPPPRDSVARDDLHSNTPTPRAARQKLSNFDTQAILSPTQDIPSRPHNYAYGAKPRQAQRSSSPFQQPDSDASTTQSLEDFRRSLQEEEDPDQTLYSHVPPQPLRLSSSPAPSTASSTSTGSGDPDPPLTGDEIDEFYRDRNEEGWDNDFIYKALKRTRMRPELAVRVLEAWKDGKPLPMARGIWSLQDDVNVESGDGFELAKLEKKHSLDGWGGITERLVFLEVYRRYG</sequence>
<feature type="compositionally biased region" description="Polar residues" evidence="9">
    <location>
        <begin position="562"/>
        <end position="582"/>
    </location>
</feature>
<dbReference type="CDD" id="cd11655">
    <property type="entry name" value="rap1_myb-like"/>
    <property type="match status" value="1"/>
</dbReference>
<dbReference type="InterPro" id="IPR015010">
    <property type="entry name" value="TERF2IP_Myb"/>
</dbReference>
<feature type="domain" description="WH2" evidence="10">
    <location>
        <begin position="36"/>
        <end position="57"/>
    </location>
</feature>
<dbReference type="InterPro" id="IPR036420">
    <property type="entry name" value="BRCT_dom_sf"/>
</dbReference>
<dbReference type="InterPro" id="IPR021661">
    <property type="entry name" value="Rap1_C"/>
</dbReference>
<dbReference type="GeneID" id="96081953"/>
<dbReference type="Pfam" id="PF11626">
    <property type="entry name" value="Rap1_C"/>
    <property type="match status" value="1"/>
</dbReference>
<feature type="region of interest" description="Disordered" evidence="9">
    <location>
        <begin position="175"/>
        <end position="235"/>
    </location>
</feature>
<feature type="compositionally biased region" description="Polar residues" evidence="9">
    <location>
        <begin position="363"/>
        <end position="374"/>
    </location>
</feature>
<reference evidence="11 12" key="1">
    <citation type="submission" date="2024-09" db="EMBL/GenBank/DDBJ databases">
        <title>T2T genomes of carrot and Alternaria dauci and their utility for understanding host-pathogen interaction during carrot leaf blight disease.</title>
        <authorList>
            <person name="Liu W."/>
            <person name="Xu S."/>
            <person name="Ou C."/>
            <person name="Liu X."/>
            <person name="Zhuang F."/>
            <person name="Deng X.W."/>
        </authorList>
    </citation>
    <scope>NUCLEOTIDE SEQUENCE [LARGE SCALE GENOMIC DNA]</scope>
    <source>
        <strain evidence="11 12">A2016</strain>
    </source>
</reference>
<dbReference type="PANTHER" id="PTHR16466">
    <property type="entry name" value="TELOMERE REPEAT-BINDING FACTOR 2-INTERACTING PROTEIN 1"/>
    <property type="match status" value="1"/>
</dbReference>
<dbReference type="Gene3D" id="1.10.10.60">
    <property type="entry name" value="Homeodomain-like"/>
    <property type="match status" value="1"/>
</dbReference>
<feature type="compositionally biased region" description="Basic and acidic residues" evidence="9">
    <location>
        <begin position="316"/>
        <end position="325"/>
    </location>
</feature>
<keyword evidence="4" id="KW-0805">Transcription regulation</keyword>
<keyword evidence="5" id="KW-0010">Activator</keyword>
<comment type="function">
    <text evidence="8">Involved in the regulation of telomere length, clustering and has a specific role in telomere position effect (TPE).</text>
</comment>
<proteinExistence type="inferred from homology"/>
<organism evidence="11 12">
    <name type="scientific">Alternaria dauci</name>
    <dbReference type="NCBI Taxonomy" id="48095"/>
    <lineage>
        <taxon>Eukaryota</taxon>
        <taxon>Fungi</taxon>
        <taxon>Dikarya</taxon>
        <taxon>Ascomycota</taxon>
        <taxon>Pezizomycotina</taxon>
        <taxon>Dothideomycetes</taxon>
        <taxon>Pleosporomycetidae</taxon>
        <taxon>Pleosporales</taxon>
        <taxon>Pleosporineae</taxon>
        <taxon>Pleosporaceae</taxon>
        <taxon>Alternaria</taxon>
        <taxon>Alternaria sect. Porri</taxon>
    </lineage>
</organism>
<feature type="compositionally biased region" description="Acidic residues" evidence="9">
    <location>
        <begin position="482"/>
        <end position="498"/>
    </location>
</feature>
<evidence type="ECO:0000256" key="6">
    <source>
        <dbReference type="ARBA" id="ARBA00023163"/>
    </source>
</evidence>
<feature type="compositionally biased region" description="Low complexity" evidence="9">
    <location>
        <begin position="611"/>
        <end position="628"/>
    </location>
</feature>
<keyword evidence="2 8" id="KW-0158">Chromosome</keyword>
<dbReference type="Gene3D" id="3.40.50.10190">
    <property type="entry name" value="BRCT domain"/>
    <property type="match status" value="1"/>
</dbReference>
<protein>
    <recommendedName>
        <fullName evidence="8">DNA-binding protein RAP1</fullName>
    </recommendedName>
</protein>
<gene>
    <name evidence="11" type="ORF">ACET3X_001631</name>
</gene>
<feature type="compositionally biased region" description="Low complexity" evidence="9">
    <location>
        <begin position="439"/>
        <end position="450"/>
    </location>
</feature>
<evidence type="ECO:0000256" key="3">
    <source>
        <dbReference type="ARBA" id="ARBA00022895"/>
    </source>
</evidence>